<reference evidence="2 3" key="1">
    <citation type="submission" date="2018-06" db="EMBL/GenBank/DDBJ databases">
        <title>Genomic Encyclopedia of Type Strains, Phase III (KMG-III): the genomes of soil and plant-associated and newly described type strains.</title>
        <authorList>
            <person name="Whitman W."/>
        </authorList>
    </citation>
    <scope>NUCLEOTIDE SEQUENCE [LARGE SCALE GENOMIC DNA]</scope>
    <source>
        <strain evidence="2 3">CGMCC 4.7090</strain>
    </source>
</reference>
<dbReference type="Pfam" id="PF12666">
    <property type="entry name" value="PrgI"/>
    <property type="match status" value="1"/>
</dbReference>
<comment type="caution">
    <text evidence="2">The sequence shown here is derived from an EMBL/GenBank/DDBJ whole genome shotgun (WGS) entry which is preliminary data.</text>
</comment>
<evidence type="ECO:0000313" key="2">
    <source>
        <dbReference type="EMBL" id="RAK25501.1"/>
    </source>
</evidence>
<dbReference type="RefSeq" id="WP_111655144.1">
    <property type="nucleotide sequence ID" value="NZ_JACHWI010000001.1"/>
</dbReference>
<proteinExistence type="predicted"/>
<organism evidence="2 3">
    <name type="scientific">Actinoplanes lutulentus</name>
    <dbReference type="NCBI Taxonomy" id="1287878"/>
    <lineage>
        <taxon>Bacteria</taxon>
        <taxon>Bacillati</taxon>
        <taxon>Actinomycetota</taxon>
        <taxon>Actinomycetes</taxon>
        <taxon>Micromonosporales</taxon>
        <taxon>Micromonosporaceae</taxon>
        <taxon>Actinoplanes</taxon>
    </lineage>
</organism>
<protein>
    <submittedName>
        <fullName evidence="2">PrgI family protein</fullName>
    </submittedName>
</protein>
<evidence type="ECO:0000256" key="1">
    <source>
        <dbReference type="SAM" id="Phobius"/>
    </source>
</evidence>
<name>A0A327YZU4_9ACTN</name>
<keyword evidence="1" id="KW-0812">Transmembrane</keyword>
<feature type="transmembrane region" description="Helical" evidence="1">
    <location>
        <begin position="54"/>
        <end position="73"/>
    </location>
</feature>
<accession>A0A327YZU4</accession>
<gene>
    <name evidence="2" type="ORF">B0I29_13340</name>
</gene>
<keyword evidence="1" id="KW-0472">Membrane</keyword>
<sequence length="296" mass="30378">MIGNDDIPQTSVPADIGAPDTIAWGLTFRQLAILGTVAFVGWMLYSRLGPLLPQAAWITIAAVVAAVTVGVVLGRRDGLPLDVWLRHGLAFKRNPRTLAPGRTRASAVAAANGMPTVPAPLRSPVTSISAAGILTSEGGDRVLIACGTTNIHLRTGSEQSALLDGFARFLNALTAPAQIVVAAQRHDLSAHAETVADQVPRLSHPALQAAAADHAAFLADLDNGRDPLRRQVVAVITGEHAAEAAVRSLSGLGIEATPLDGPAVAAALAGAVDPFATVVPGPRAVPGIPITLRSTP</sequence>
<dbReference type="OrthoDB" id="3354527at2"/>
<keyword evidence="3" id="KW-1185">Reference proteome</keyword>
<dbReference type="Proteomes" id="UP000249341">
    <property type="component" value="Unassembled WGS sequence"/>
</dbReference>
<dbReference type="InterPro" id="IPR024414">
    <property type="entry name" value="Uncharacterised_PrgI"/>
</dbReference>
<dbReference type="EMBL" id="QLMJ01000033">
    <property type="protein sequence ID" value="RAK25501.1"/>
    <property type="molecule type" value="Genomic_DNA"/>
</dbReference>
<feature type="transmembrane region" description="Helical" evidence="1">
    <location>
        <begin position="31"/>
        <end position="48"/>
    </location>
</feature>
<keyword evidence="1" id="KW-1133">Transmembrane helix</keyword>
<dbReference type="AlphaFoldDB" id="A0A327YZU4"/>
<evidence type="ECO:0000313" key="3">
    <source>
        <dbReference type="Proteomes" id="UP000249341"/>
    </source>
</evidence>